<evidence type="ECO:0000256" key="1">
    <source>
        <dbReference type="SAM" id="MobiDB-lite"/>
    </source>
</evidence>
<name>A0A1I7V4J5_9PELO</name>
<evidence type="ECO:0000313" key="4">
    <source>
        <dbReference type="WBParaSite" id="Csp11.Scaffold64.g409.t1"/>
    </source>
</evidence>
<keyword evidence="2" id="KW-0812">Transmembrane</keyword>
<evidence type="ECO:0000256" key="2">
    <source>
        <dbReference type="SAM" id="Phobius"/>
    </source>
</evidence>
<proteinExistence type="predicted"/>
<accession>A0A1I7V4J5</accession>
<feature type="region of interest" description="Disordered" evidence="1">
    <location>
        <begin position="236"/>
        <end position="268"/>
    </location>
</feature>
<protein>
    <submittedName>
        <fullName evidence="4">MARVEL domain-containing protein</fullName>
    </submittedName>
</protein>
<feature type="transmembrane region" description="Helical" evidence="2">
    <location>
        <begin position="112"/>
        <end position="132"/>
    </location>
</feature>
<organism evidence="3 4">
    <name type="scientific">Caenorhabditis tropicalis</name>
    <dbReference type="NCBI Taxonomy" id="1561998"/>
    <lineage>
        <taxon>Eukaryota</taxon>
        <taxon>Metazoa</taxon>
        <taxon>Ecdysozoa</taxon>
        <taxon>Nematoda</taxon>
        <taxon>Chromadorea</taxon>
        <taxon>Rhabditida</taxon>
        <taxon>Rhabditina</taxon>
        <taxon>Rhabditomorpha</taxon>
        <taxon>Rhabditoidea</taxon>
        <taxon>Rhabditidae</taxon>
        <taxon>Peloderinae</taxon>
        <taxon>Caenorhabditis</taxon>
    </lineage>
</organism>
<dbReference type="Proteomes" id="UP000095282">
    <property type="component" value="Unplaced"/>
</dbReference>
<feature type="transmembrane region" description="Helical" evidence="2">
    <location>
        <begin position="54"/>
        <end position="72"/>
    </location>
</feature>
<feature type="transmembrane region" description="Helical" evidence="2">
    <location>
        <begin position="152"/>
        <end position="176"/>
    </location>
</feature>
<dbReference type="AlphaFoldDB" id="A0A1I7V4J5"/>
<reference evidence="4" key="1">
    <citation type="submission" date="2016-11" db="UniProtKB">
        <authorList>
            <consortium name="WormBaseParasite"/>
        </authorList>
    </citation>
    <scope>IDENTIFICATION</scope>
</reference>
<keyword evidence="2" id="KW-0472">Membrane</keyword>
<sequence length="268" mass="30746">MQVGLHFNRPQRQQALYRNPQQPYQHLPIDRHGCHFFCSECFKRTFLGTAAFKLYLLVAWCLGLAGLMYLQKPGNKQVFAEQDAAAVVALLVYLVSQLFGLLAVVTQIERIFIPYSIVLIIVTIGNIVVFALEMSKVVSRLIDFGIFGDTHLFFACVFAIFLFYNIICMASVIHLCSHFDKKRLLTIRRRREALAHNARIYSRLVELNNRDQPVSVNLDSPPKYLSVVIRPDTVCTPPPGYSQLKTYPKEEEEEKGEEKTSRRSLFKN</sequence>
<evidence type="ECO:0000313" key="3">
    <source>
        <dbReference type="Proteomes" id="UP000095282"/>
    </source>
</evidence>
<keyword evidence="2" id="KW-1133">Transmembrane helix</keyword>
<feature type="transmembrane region" description="Helical" evidence="2">
    <location>
        <begin position="84"/>
        <end position="105"/>
    </location>
</feature>
<keyword evidence="3" id="KW-1185">Reference proteome</keyword>
<dbReference type="WBParaSite" id="Csp11.Scaffold64.g409.t1">
    <property type="protein sequence ID" value="Csp11.Scaffold64.g409.t1"/>
    <property type="gene ID" value="Csp11.Scaffold64.g409"/>
</dbReference>